<feature type="region of interest" description="Disordered" evidence="1">
    <location>
        <begin position="1"/>
        <end position="27"/>
    </location>
</feature>
<feature type="domain" description="C2CD3 N-terminal C2" evidence="2">
    <location>
        <begin position="25"/>
        <end position="163"/>
    </location>
</feature>
<dbReference type="InterPro" id="IPR057537">
    <property type="entry name" value="C2_C2CD3_N"/>
</dbReference>
<dbReference type="AlphaFoldDB" id="A0A3P9KP63"/>
<evidence type="ECO:0000313" key="3">
    <source>
        <dbReference type="Ensembl" id="ENSORLP00020010183.1"/>
    </source>
</evidence>
<evidence type="ECO:0000256" key="1">
    <source>
        <dbReference type="SAM" id="MobiDB-lite"/>
    </source>
</evidence>
<reference evidence="3 4" key="2">
    <citation type="submission" date="2017-04" db="EMBL/GenBank/DDBJ databases">
        <title>CpG methylation of centromeres and impact of large insertions on vertebrate speciation.</title>
        <authorList>
            <person name="Ichikawa K."/>
            <person name="Yoshimura J."/>
            <person name="Morishita S."/>
        </authorList>
    </citation>
    <scope>NUCLEOTIDE SEQUENCE</scope>
    <source>
        <strain evidence="3 4">HNI</strain>
    </source>
</reference>
<proteinExistence type="predicted"/>
<name>A0A3P9KP63_ORYLA</name>
<dbReference type="Proteomes" id="UP000265180">
    <property type="component" value="Chromosome 13"/>
</dbReference>
<sequence>MKSKKLKPVTPRSSKKKASSDVSPSTSLPPLVEGQLRCFLCVTISRIIWTVQKDFSPTFIRLRWWGESSDGTHFIPRDGSQLSQKNIKTAARFPVRCGPKQLTSYLTDMGALMLEVLTKSDHLPVARAQVAGISRLSLSQPISGFYALVSPTSEKLGELQVRKYLNEKLLSSSLVPHAVYLLFHKSLQNENCFANVNWWVCVCSRDPTITQLLLQAQFPVLGVDCYMPVIDVFSGRCKGNLRVVLAMGRSEQIVSLQRARDEENGSLSHLTRPVHLLDLQPQSHSKVRVSSISCLQALQ</sequence>
<reference evidence="3" key="3">
    <citation type="submission" date="2025-08" db="UniProtKB">
        <authorList>
            <consortium name="Ensembl"/>
        </authorList>
    </citation>
    <scope>IDENTIFICATION</scope>
    <source>
        <strain evidence="3">HNI</strain>
    </source>
</reference>
<dbReference type="PANTHER" id="PTHR21254">
    <property type="entry name" value="C2 DOMAIN-CONTAINING PROTEIN 3"/>
    <property type="match status" value="1"/>
</dbReference>
<feature type="compositionally biased region" description="Basic residues" evidence="1">
    <location>
        <begin position="1"/>
        <end position="17"/>
    </location>
</feature>
<dbReference type="Pfam" id="PF25339">
    <property type="entry name" value="C2_C2CD3_N"/>
    <property type="match status" value="1"/>
</dbReference>
<reference evidence="3" key="4">
    <citation type="submission" date="2025-09" db="UniProtKB">
        <authorList>
            <consortium name="Ensembl"/>
        </authorList>
    </citation>
    <scope>IDENTIFICATION</scope>
    <source>
        <strain evidence="3">HNI</strain>
    </source>
</reference>
<dbReference type="Ensembl" id="ENSORLT00020016781.1">
    <property type="protein sequence ID" value="ENSORLP00020010183.1"/>
    <property type="gene ID" value="ENSORLG00020011089.1"/>
</dbReference>
<protein>
    <recommendedName>
        <fullName evidence="2">C2CD3 N-terminal C2 domain-containing protein</fullName>
    </recommendedName>
</protein>
<reference key="1">
    <citation type="journal article" date="2007" name="Nature">
        <title>The medaka draft genome and insights into vertebrate genome evolution.</title>
        <authorList>
            <person name="Kasahara M."/>
            <person name="Naruse K."/>
            <person name="Sasaki S."/>
            <person name="Nakatani Y."/>
            <person name="Qu W."/>
            <person name="Ahsan B."/>
            <person name="Yamada T."/>
            <person name="Nagayasu Y."/>
            <person name="Doi K."/>
            <person name="Kasai Y."/>
            <person name="Jindo T."/>
            <person name="Kobayashi D."/>
            <person name="Shimada A."/>
            <person name="Toyoda A."/>
            <person name="Kuroki Y."/>
            <person name="Fujiyama A."/>
            <person name="Sasaki T."/>
            <person name="Shimizu A."/>
            <person name="Asakawa S."/>
            <person name="Shimizu N."/>
            <person name="Hashimoto S."/>
            <person name="Yang J."/>
            <person name="Lee Y."/>
            <person name="Matsushima K."/>
            <person name="Sugano S."/>
            <person name="Sakaizumi M."/>
            <person name="Narita T."/>
            <person name="Ohishi K."/>
            <person name="Haga S."/>
            <person name="Ohta F."/>
            <person name="Nomoto H."/>
            <person name="Nogata K."/>
            <person name="Morishita T."/>
            <person name="Endo T."/>
            <person name="Shin-I T."/>
            <person name="Takeda H."/>
            <person name="Morishita S."/>
            <person name="Kohara Y."/>
        </authorList>
    </citation>
    <scope>NUCLEOTIDE SEQUENCE [LARGE SCALE GENOMIC DNA]</scope>
    <source>
        <strain>Hd-rR</strain>
    </source>
</reference>
<organism evidence="3 4">
    <name type="scientific">Oryzias latipes</name>
    <name type="common">Japanese rice fish</name>
    <name type="synonym">Japanese killifish</name>
    <dbReference type="NCBI Taxonomy" id="8090"/>
    <lineage>
        <taxon>Eukaryota</taxon>
        <taxon>Metazoa</taxon>
        <taxon>Chordata</taxon>
        <taxon>Craniata</taxon>
        <taxon>Vertebrata</taxon>
        <taxon>Euteleostomi</taxon>
        <taxon>Actinopterygii</taxon>
        <taxon>Neopterygii</taxon>
        <taxon>Teleostei</taxon>
        <taxon>Neoteleostei</taxon>
        <taxon>Acanthomorphata</taxon>
        <taxon>Ovalentaria</taxon>
        <taxon>Atherinomorphae</taxon>
        <taxon>Beloniformes</taxon>
        <taxon>Adrianichthyidae</taxon>
        <taxon>Oryziinae</taxon>
        <taxon>Oryzias</taxon>
    </lineage>
</organism>
<accession>A0A3P9KP63</accession>
<evidence type="ECO:0000313" key="4">
    <source>
        <dbReference type="Proteomes" id="UP000265180"/>
    </source>
</evidence>
<dbReference type="PANTHER" id="PTHR21254:SF1">
    <property type="entry name" value="C2 DOMAIN-CONTAINING PROTEIN 3"/>
    <property type="match status" value="1"/>
</dbReference>
<evidence type="ECO:0000259" key="2">
    <source>
        <dbReference type="Pfam" id="PF25339"/>
    </source>
</evidence>